<proteinExistence type="predicted"/>
<evidence type="ECO:0000313" key="4">
    <source>
        <dbReference type="Proteomes" id="UP001499990"/>
    </source>
</evidence>
<feature type="compositionally biased region" description="Pro residues" evidence="1">
    <location>
        <begin position="102"/>
        <end position="111"/>
    </location>
</feature>
<evidence type="ECO:0000256" key="1">
    <source>
        <dbReference type="SAM" id="MobiDB-lite"/>
    </source>
</evidence>
<feature type="domain" description="PPM-type phosphatase" evidence="2">
    <location>
        <begin position="215"/>
        <end position="467"/>
    </location>
</feature>
<sequence length="488" mass="51289">MNRFHTARAVDNMGMSQQGEKPADDDWWQRLYDESVPDTGPANAGDTLDDRFDSVANAVSSPITGSDAASSGFGVTEDAVEGERAANSAGDPFGPSAHGLAPPRPRAPWEPPLAFGREDLADPAGPRTFPAGPPARPSGRHAVTPPVTEEPPGDAQTPAAVRPVPGYVGDRPPTYDAEPTTLPVAQPEELGDLVADTVLDGARYGSYTLRAASLRGDSARYRGEPRRDALLTARFGTADGALVLVAVASGARAVEGAHRAAADACRWIAAAVGRSHARLAEDIRAGRRGDLKSGLHRLTGRSYGRLRARAAELGLEPEEYTADLRCLLLSADPGCRTRVFFGVGSGGLFRLRDGVWQDIEPKLPDPAAVRGEPVVGFGSPSQDAETAEGDRLTMDLGIATPPGPYIEPPLPPTEPFRFRASVARSGDTLLLCSAGLADPMRGEPALAHALAGRWADGEPPGLAAFLADAQLRVKGYADDRTAVGVWEA</sequence>
<gene>
    <name evidence="3" type="ORF">GCM10020367_51740</name>
</gene>
<feature type="region of interest" description="Disordered" evidence="1">
    <location>
        <begin position="60"/>
        <end position="160"/>
    </location>
</feature>
<feature type="region of interest" description="Disordered" evidence="1">
    <location>
        <begin position="1"/>
        <end position="25"/>
    </location>
</feature>
<keyword evidence="4" id="KW-1185">Reference proteome</keyword>
<feature type="compositionally biased region" description="Polar residues" evidence="1">
    <location>
        <begin position="60"/>
        <end position="69"/>
    </location>
</feature>
<evidence type="ECO:0000259" key="2">
    <source>
        <dbReference type="Pfam" id="PF13672"/>
    </source>
</evidence>
<name>A0ABP6SI57_9ACTN</name>
<dbReference type="Proteomes" id="UP001499990">
    <property type="component" value="Unassembled WGS sequence"/>
</dbReference>
<dbReference type="InterPro" id="IPR001932">
    <property type="entry name" value="PPM-type_phosphatase-like_dom"/>
</dbReference>
<organism evidence="3 4">
    <name type="scientific">Streptomyces sannanensis</name>
    <dbReference type="NCBI Taxonomy" id="285536"/>
    <lineage>
        <taxon>Bacteria</taxon>
        <taxon>Bacillati</taxon>
        <taxon>Actinomycetota</taxon>
        <taxon>Actinomycetes</taxon>
        <taxon>Kitasatosporales</taxon>
        <taxon>Streptomycetaceae</taxon>
        <taxon>Streptomyces</taxon>
    </lineage>
</organism>
<evidence type="ECO:0000313" key="3">
    <source>
        <dbReference type="EMBL" id="GAA3377159.1"/>
    </source>
</evidence>
<dbReference type="Pfam" id="PF13672">
    <property type="entry name" value="PP2C_2"/>
    <property type="match status" value="1"/>
</dbReference>
<protein>
    <submittedName>
        <fullName evidence="3">Protein phosphatase 2C domain-containing protein</fullName>
    </submittedName>
</protein>
<accession>A0ABP6SI57</accession>
<comment type="caution">
    <text evidence="3">The sequence shown here is derived from an EMBL/GenBank/DDBJ whole genome shotgun (WGS) entry which is preliminary data.</text>
</comment>
<reference evidence="4" key="1">
    <citation type="journal article" date="2019" name="Int. J. Syst. Evol. Microbiol.">
        <title>The Global Catalogue of Microorganisms (GCM) 10K type strain sequencing project: providing services to taxonomists for standard genome sequencing and annotation.</title>
        <authorList>
            <consortium name="The Broad Institute Genomics Platform"/>
            <consortium name="The Broad Institute Genome Sequencing Center for Infectious Disease"/>
            <person name="Wu L."/>
            <person name="Ma J."/>
        </authorList>
    </citation>
    <scope>NUCLEOTIDE SEQUENCE [LARGE SCALE GENOMIC DNA]</scope>
    <source>
        <strain evidence="4">JCM 9651</strain>
    </source>
</reference>
<dbReference type="EMBL" id="BAAAYL010000001">
    <property type="protein sequence ID" value="GAA3377159.1"/>
    <property type="molecule type" value="Genomic_DNA"/>
</dbReference>